<name>A0A1B8NXZ4_HALEL</name>
<accession>A0A1B8NXZ4</accession>
<evidence type="ECO:0000313" key="2">
    <source>
        <dbReference type="Proteomes" id="UP000092504"/>
    </source>
</evidence>
<comment type="caution">
    <text evidence="1">The sequence shown here is derived from an EMBL/GenBank/DDBJ whole genome shotgun (WGS) entry which is preliminary data.</text>
</comment>
<reference evidence="1 2" key="1">
    <citation type="submission" date="2016-06" db="EMBL/GenBank/DDBJ databases">
        <title>Genome sequence of halotolerant plant growth promoting strain of Halomonas elongata HEK1 isolated from salterns of Rann of Kutch, Gujarat, India.</title>
        <authorList>
            <person name="Gaba S."/>
            <person name="Singh R.N."/>
            <person name="Abrol S."/>
            <person name="Kaushik R."/>
            <person name="Saxena A.K."/>
        </authorList>
    </citation>
    <scope>NUCLEOTIDE SEQUENCE [LARGE SCALE GENOMIC DNA]</scope>
    <source>
        <strain evidence="1 2">HEK1</strain>
    </source>
</reference>
<sequence>MADIVDFPLTRTPGCPECYLGLDQAVAQADLYLLCPMQHLMRHWLARADLAGWHDLLADTALLLRAACRRLESAAESRRLAELEMQTLTDLEALTVVLDNLYCLHRQLPVDSEDAIRRPLRDLTLHLERLLSGGVEAELD</sequence>
<protein>
    <submittedName>
        <fullName evidence="1">Uncharacterized protein</fullName>
    </submittedName>
</protein>
<gene>
    <name evidence="1" type="ORF">A8U91_03932</name>
</gene>
<evidence type="ECO:0000313" key="1">
    <source>
        <dbReference type="EMBL" id="OBX34869.1"/>
    </source>
</evidence>
<organism evidence="1 2">
    <name type="scientific">Halomonas elongata</name>
    <dbReference type="NCBI Taxonomy" id="2746"/>
    <lineage>
        <taxon>Bacteria</taxon>
        <taxon>Pseudomonadati</taxon>
        <taxon>Pseudomonadota</taxon>
        <taxon>Gammaproteobacteria</taxon>
        <taxon>Oceanospirillales</taxon>
        <taxon>Halomonadaceae</taxon>
        <taxon>Halomonas</taxon>
    </lineage>
</organism>
<dbReference type="EMBL" id="MAJD01000002">
    <property type="protein sequence ID" value="OBX34869.1"/>
    <property type="molecule type" value="Genomic_DNA"/>
</dbReference>
<proteinExistence type="predicted"/>
<dbReference type="PATRIC" id="fig|2746.7.peg.4046"/>
<dbReference type="AlphaFoldDB" id="A0A1B8NXZ4"/>
<dbReference type="Proteomes" id="UP000092504">
    <property type="component" value="Unassembled WGS sequence"/>
</dbReference>